<evidence type="ECO:0000256" key="1">
    <source>
        <dbReference type="ARBA" id="ARBA00022884"/>
    </source>
</evidence>
<dbReference type="SUPFAM" id="SSF75471">
    <property type="entry name" value="YhbY-like"/>
    <property type="match status" value="1"/>
</dbReference>
<keyword evidence="6" id="KW-1185">Reference proteome</keyword>
<gene>
    <name evidence="5" type="primary">yhbY</name>
    <name evidence="4" type="ORF">Lstg_1453</name>
    <name evidence="5" type="ORF">NCTC11991_02991</name>
</gene>
<dbReference type="PANTHER" id="PTHR40065:SF3">
    <property type="entry name" value="RNA-BINDING PROTEIN YHBY"/>
    <property type="match status" value="1"/>
</dbReference>
<feature type="domain" description="CRM" evidence="3">
    <location>
        <begin position="42"/>
        <end position="134"/>
    </location>
</feature>
<proteinExistence type="predicted"/>
<dbReference type="PROSITE" id="PS51295">
    <property type="entry name" value="CRM"/>
    <property type="match status" value="1"/>
</dbReference>
<name>A0A378LBY9_9GAMM</name>
<evidence type="ECO:0000313" key="7">
    <source>
        <dbReference type="Proteomes" id="UP000255110"/>
    </source>
</evidence>
<reference evidence="4 6" key="1">
    <citation type="submission" date="2015-11" db="EMBL/GenBank/DDBJ databases">
        <title>Genomic analysis of 38 Legionella species identifies large and diverse effector repertoires.</title>
        <authorList>
            <person name="Burstein D."/>
            <person name="Amaro F."/>
            <person name="Zusman T."/>
            <person name="Lifshitz Z."/>
            <person name="Cohen O."/>
            <person name="Gilbert J.A."/>
            <person name="Pupko T."/>
            <person name="Shuman H.A."/>
            <person name="Segal G."/>
        </authorList>
    </citation>
    <scope>NUCLEOTIDE SEQUENCE [LARGE SCALE GENOMIC DNA]</scope>
    <source>
        <strain evidence="4 6">SC-18-C9</strain>
    </source>
</reference>
<keyword evidence="1 2" id="KW-0694">RNA-binding</keyword>
<evidence type="ECO:0000313" key="4">
    <source>
        <dbReference type="EMBL" id="KTD78172.1"/>
    </source>
</evidence>
<dbReference type="Gene3D" id="3.30.110.60">
    <property type="entry name" value="YhbY-like"/>
    <property type="match status" value="1"/>
</dbReference>
<dbReference type="EMBL" id="LNYZ01000010">
    <property type="protein sequence ID" value="KTD78172.1"/>
    <property type="molecule type" value="Genomic_DNA"/>
</dbReference>
<dbReference type="EMBL" id="UGOY01000001">
    <property type="protein sequence ID" value="STY24366.1"/>
    <property type="molecule type" value="Genomic_DNA"/>
</dbReference>
<dbReference type="GO" id="GO:0003723">
    <property type="term" value="F:RNA binding"/>
    <property type="evidence" value="ECO:0007669"/>
    <property type="project" value="UniProtKB-UniRule"/>
</dbReference>
<dbReference type="Pfam" id="PF01985">
    <property type="entry name" value="CRS1_YhbY"/>
    <property type="match status" value="1"/>
</dbReference>
<dbReference type="InterPro" id="IPR035920">
    <property type="entry name" value="YhbY-like_sf"/>
</dbReference>
<dbReference type="AlphaFoldDB" id="A0A378LBY9"/>
<accession>A0A378LBY9</accession>
<dbReference type="NCBIfam" id="TIGR00253">
    <property type="entry name" value="RNA_bind_YhbY"/>
    <property type="match status" value="1"/>
</dbReference>
<evidence type="ECO:0000259" key="3">
    <source>
        <dbReference type="PROSITE" id="PS51295"/>
    </source>
</evidence>
<organism evidence="5 7">
    <name type="scientific">Legionella steigerwaltii</name>
    <dbReference type="NCBI Taxonomy" id="460"/>
    <lineage>
        <taxon>Bacteria</taxon>
        <taxon>Pseudomonadati</taxon>
        <taxon>Pseudomonadota</taxon>
        <taxon>Gammaproteobacteria</taxon>
        <taxon>Legionellales</taxon>
        <taxon>Legionellaceae</taxon>
        <taxon>Legionella</taxon>
    </lineage>
</organism>
<sequence>MSINLAYDTEFHYLFPAKRAIIYHFIIQAPKLLNYWSVLRNITVDASLKKSLKAQAHHLKPVVLLGAKGLTEAVTAETNIALLSHELIKVKINGAEKEDRIIMADELCQQLHAELIQMIGNTVIMYRKNEEKHK</sequence>
<dbReference type="Proteomes" id="UP000255110">
    <property type="component" value="Unassembled WGS sequence"/>
</dbReference>
<evidence type="ECO:0000313" key="5">
    <source>
        <dbReference type="EMBL" id="STY24366.1"/>
    </source>
</evidence>
<dbReference type="PANTHER" id="PTHR40065">
    <property type="entry name" value="RNA-BINDING PROTEIN YHBY"/>
    <property type="match status" value="1"/>
</dbReference>
<evidence type="ECO:0000313" key="6">
    <source>
        <dbReference type="Proteomes" id="UP000054820"/>
    </source>
</evidence>
<protein>
    <submittedName>
        <fullName evidence="5">RNA-binding protein</fullName>
    </submittedName>
</protein>
<dbReference type="SMART" id="SM01103">
    <property type="entry name" value="CRS1_YhbY"/>
    <property type="match status" value="1"/>
</dbReference>
<dbReference type="InterPro" id="IPR017924">
    <property type="entry name" value="RNA-binding_YhbY"/>
</dbReference>
<dbReference type="Proteomes" id="UP000054820">
    <property type="component" value="Unassembled WGS sequence"/>
</dbReference>
<reference evidence="5 7" key="2">
    <citation type="submission" date="2018-06" db="EMBL/GenBank/DDBJ databases">
        <authorList>
            <consortium name="Pathogen Informatics"/>
            <person name="Doyle S."/>
        </authorList>
    </citation>
    <scope>NUCLEOTIDE SEQUENCE [LARGE SCALE GENOMIC DNA]</scope>
    <source>
        <strain evidence="5 7">NCTC11991</strain>
    </source>
</reference>
<dbReference type="InterPro" id="IPR051925">
    <property type="entry name" value="RNA-binding_domain"/>
</dbReference>
<dbReference type="InterPro" id="IPR001890">
    <property type="entry name" value="RNA-binding_CRM"/>
</dbReference>
<dbReference type="STRING" id="460.Lstg_1453"/>
<evidence type="ECO:0000256" key="2">
    <source>
        <dbReference type="PROSITE-ProRule" id="PRU00626"/>
    </source>
</evidence>